<dbReference type="RefSeq" id="WP_130185121.1">
    <property type="nucleotide sequence ID" value="NZ_CP035913.1"/>
</dbReference>
<reference evidence="3 4" key="1">
    <citation type="submission" date="2019-02" db="EMBL/GenBank/DDBJ databases">
        <title>Draft Genome Sequences of Six Type Strains of the Genus Massilia.</title>
        <authorList>
            <person name="Miess H."/>
            <person name="Frediansyhah A."/>
            <person name="Gross H."/>
        </authorList>
    </citation>
    <scope>NUCLEOTIDE SEQUENCE [LARGE SCALE GENOMIC DNA]</scope>
    <source>
        <strain evidence="3 4">DSM 17473</strain>
    </source>
</reference>
<name>A0A4P6KTJ1_9BURK</name>
<organism evidence="3 4">
    <name type="scientific">Pseudoduganella lutea</name>
    <dbReference type="NCBI Taxonomy" id="321985"/>
    <lineage>
        <taxon>Bacteria</taxon>
        <taxon>Pseudomonadati</taxon>
        <taxon>Pseudomonadota</taxon>
        <taxon>Betaproteobacteria</taxon>
        <taxon>Burkholderiales</taxon>
        <taxon>Oxalobacteraceae</taxon>
        <taxon>Telluria group</taxon>
        <taxon>Pseudoduganella</taxon>
    </lineage>
</organism>
<dbReference type="EMBL" id="CP035913">
    <property type="protein sequence ID" value="QBE61984.1"/>
    <property type="molecule type" value="Genomic_DNA"/>
</dbReference>
<feature type="transmembrane region" description="Helical" evidence="1">
    <location>
        <begin position="9"/>
        <end position="28"/>
    </location>
</feature>
<evidence type="ECO:0000313" key="4">
    <source>
        <dbReference type="Proteomes" id="UP000290637"/>
    </source>
</evidence>
<dbReference type="PANTHER" id="PTHR40763:SF5">
    <property type="entry name" value="MEMBRANE PROTEIN"/>
    <property type="match status" value="1"/>
</dbReference>
<evidence type="ECO:0000256" key="1">
    <source>
        <dbReference type="SAM" id="Phobius"/>
    </source>
</evidence>
<dbReference type="KEGG" id="plue:EWM63_02435"/>
<keyword evidence="1" id="KW-0812">Transmembrane</keyword>
<feature type="domain" description="LiaF transmembrane" evidence="2">
    <location>
        <begin position="14"/>
        <end position="108"/>
    </location>
</feature>
<dbReference type="OrthoDB" id="129627at2"/>
<keyword evidence="1" id="KW-1133">Transmembrane helix</keyword>
<dbReference type="Proteomes" id="UP000290637">
    <property type="component" value="Chromosome"/>
</dbReference>
<gene>
    <name evidence="3" type="ORF">EWM63_02435</name>
</gene>
<feature type="transmembrane region" description="Helical" evidence="1">
    <location>
        <begin position="40"/>
        <end position="58"/>
    </location>
</feature>
<evidence type="ECO:0000259" key="2">
    <source>
        <dbReference type="Pfam" id="PF22570"/>
    </source>
</evidence>
<feature type="transmembrane region" description="Helical" evidence="1">
    <location>
        <begin position="91"/>
        <end position="110"/>
    </location>
</feature>
<dbReference type="PANTHER" id="PTHR40763">
    <property type="entry name" value="MEMBRANE PROTEIN-RELATED"/>
    <property type="match status" value="1"/>
</dbReference>
<feature type="transmembrane region" description="Helical" evidence="1">
    <location>
        <begin position="65"/>
        <end position="85"/>
    </location>
</feature>
<proteinExistence type="predicted"/>
<dbReference type="AlphaFoldDB" id="A0A4P6KTJ1"/>
<dbReference type="InterPro" id="IPR054331">
    <property type="entry name" value="LiaF_TM"/>
</dbReference>
<protein>
    <recommendedName>
        <fullName evidence="2">LiaF transmembrane domain-containing protein</fullName>
    </recommendedName>
</protein>
<keyword evidence="1" id="KW-0472">Membrane</keyword>
<keyword evidence="4" id="KW-1185">Reference proteome</keyword>
<accession>A0A4P6KTJ1</accession>
<evidence type="ECO:0000313" key="3">
    <source>
        <dbReference type="EMBL" id="QBE61984.1"/>
    </source>
</evidence>
<sequence length="234" mass="24540">MRTGRQHNPAAQVVVGLAVIAVGMLFLFDNLGWLDVDMSVQFWPVVLIIAGVLKIMGARSTNGSLIGGALLLSGAVLLLKGLGILAIGWNVLAPAAMIGVGLFVVARSIGHRRADTPSAMPLKGRGDDAVFATAILGAYKRRITSQQFAGGEITVIMGGCELDLREASLEGEAVVNLFALMGGITIQVPVDWTVQLEGAPLLGGIEESTLRPKDGSKRLVVRGYAIMGGVEIRN</sequence>
<dbReference type="Pfam" id="PF22570">
    <property type="entry name" value="LiaF-TM"/>
    <property type="match status" value="1"/>
</dbReference>